<evidence type="ECO:0000256" key="1">
    <source>
        <dbReference type="ARBA" id="ARBA00012928"/>
    </source>
</evidence>
<dbReference type="InterPro" id="IPR026590">
    <property type="entry name" value="Ssirtuin_cat_dom"/>
</dbReference>
<feature type="binding site" evidence="4">
    <location>
        <position position="170"/>
    </location>
    <ligand>
        <name>Zn(2+)</name>
        <dbReference type="ChEBI" id="CHEBI:29105"/>
    </ligand>
</feature>
<dbReference type="Gene3D" id="3.40.50.1220">
    <property type="entry name" value="TPP-binding domain"/>
    <property type="match status" value="1"/>
</dbReference>
<dbReference type="PANTHER" id="PTHR11085">
    <property type="entry name" value="NAD-DEPENDENT PROTEIN DEACYLASE SIRTUIN-5, MITOCHONDRIAL-RELATED"/>
    <property type="match status" value="1"/>
</dbReference>
<dbReference type="InterPro" id="IPR026591">
    <property type="entry name" value="Sirtuin_cat_small_dom_sf"/>
</dbReference>
<organism evidence="6 7">
    <name type="scientific">Stigmatella erecta</name>
    <dbReference type="NCBI Taxonomy" id="83460"/>
    <lineage>
        <taxon>Bacteria</taxon>
        <taxon>Pseudomonadati</taxon>
        <taxon>Myxococcota</taxon>
        <taxon>Myxococcia</taxon>
        <taxon>Myxococcales</taxon>
        <taxon>Cystobacterineae</taxon>
        <taxon>Archangiaceae</taxon>
        <taxon>Stigmatella</taxon>
    </lineage>
</organism>
<feature type="domain" description="Deacetylase sirtuin-type" evidence="5">
    <location>
        <begin position="1"/>
        <end position="277"/>
    </location>
</feature>
<name>A0A1I0FUH7_9BACT</name>
<keyword evidence="4" id="KW-0479">Metal-binding</keyword>
<evidence type="ECO:0000256" key="4">
    <source>
        <dbReference type="PROSITE-ProRule" id="PRU00236"/>
    </source>
</evidence>
<dbReference type="InterPro" id="IPR003000">
    <property type="entry name" value="Sirtuin"/>
</dbReference>
<feature type="active site" description="Proton acceptor" evidence="4">
    <location>
        <position position="131"/>
    </location>
</feature>
<evidence type="ECO:0000259" key="5">
    <source>
        <dbReference type="PROSITE" id="PS50305"/>
    </source>
</evidence>
<keyword evidence="3" id="KW-0520">NAD</keyword>
<dbReference type="EC" id="2.3.1.286" evidence="1"/>
<feature type="binding site" evidence="4">
    <location>
        <position position="143"/>
    </location>
    <ligand>
        <name>Zn(2+)</name>
        <dbReference type="ChEBI" id="CHEBI:29105"/>
    </ligand>
</feature>
<feature type="binding site" evidence="4">
    <location>
        <position position="139"/>
    </location>
    <ligand>
        <name>Zn(2+)</name>
        <dbReference type="ChEBI" id="CHEBI:29105"/>
    </ligand>
</feature>
<keyword evidence="2" id="KW-0808">Transferase</keyword>
<dbReference type="AlphaFoldDB" id="A0A1I0FUH7"/>
<dbReference type="SUPFAM" id="SSF52467">
    <property type="entry name" value="DHS-like NAD/FAD-binding domain"/>
    <property type="match status" value="1"/>
</dbReference>
<evidence type="ECO:0000256" key="2">
    <source>
        <dbReference type="ARBA" id="ARBA00022679"/>
    </source>
</evidence>
<dbReference type="Pfam" id="PF02146">
    <property type="entry name" value="SIR2"/>
    <property type="match status" value="1"/>
</dbReference>
<sequence>MSPDDLHRAADVLRSAEALLIGAGAGMGVDSGLPDFRGSEGFWRAYPAYAKLGLDFAAMAHPRWFQKNPSFAWGFYGHRLGLYRATQPHPGFALLRAWAERMPRGAFVFTSNVDGQFQKAGFAEDRILEIHGSIHAMQCLGGCGGLFPADPYAVQVDPETFRAEAPLPTCPSCGALLRPNILMFGDGGWDSSRTEEQEQRLVAWLETVKPGTLAVIECGAGTAIPSVRRFCEQVASAGRGTLIRLNVREPQVPPQGIGLPVTALAGLRAIAEELDPGRQLR</sequence>
<evidence type="ECO:0000313" key="6">
    <source>
        <dbReference type="EMBL" id="SET62111.1"/>
    </source>
</evidence>
<dbReference type="GO" id="GO:0070403">
    <property type="term" value="F:NAD+ binding"/>
    <property type="evidence" value="ECO:0007669"/>
    <property type="project" value="InterPro"/>
</dbReference>
<dbReference type="InterPro" id="IPR050134">
    <property type="entry name" value="NAD-dep_sirtuin_deacylases"/>
</dbReference>
<dbReference type="Gene3D" id="3.30.1600.10">
    <property type="entry name" value="SIR2/SIRT2 'Small Domain"/>
    <property type="match status" value="1"/>
</dbReference>
<keyword evidence="4" id="KW-0862">Zinc</keyword>
<protein>
    <recommendedName>
        <fullName evidence="1">protein acetyllysine N-acetyltransferase</fullName>
        <ecNumber evidence="1">2.3.1.286</ecNumber>
    </recommendedName>
</protein>
<accession>A0A1I0FUH7</accession>
<keyword evidence="7" id="KW-1185">Reference proteome</keyword>
<dbReference type="GO" id="GO:0046872">
    <property type="term" value="F:metal ion binding"/>
    <property type="evidence" value="ECO:0007669"/>
    <property type="project" value="UniProtKB-KW"/>
</dbReference>
<dbReference type="RefSeq" id="WP_093518266.1">
    <property type="nucleotide sequence ID" value="NZ_FOIJ01000003.1"/>
</dbReference>
<dbReference type="PANTHER" id="PTHR11085:SF10">
    <property type="entry name" value="NAD-DEPENDENT PROTEIN DEACYLASE SIRTUIN-5, MITOCHONDRIAL-RELATED"/>
    <property type="match status" value="1"/>
</dbReference>
<feature type="binding site" evidence="4">
    <location>
        <position position="173"/>
    </location>
    <ligand>
        <name>Zn(2+)</name>
        <dbReference type="ChEBI" id="CHEBI:29105"/>
    </ligand>
</feature>
<dbReference type="PROSITE" id="PS50305">
    <property type="entry name" value="SIRTUIN"/>
    <property type="match status" value="1"/>
</dbReference>
<dbReference type="GO" id="GO:0017136">
    <property type="term" value="F:histone deacetylase activity, NAD-dependent"/>
    <property type="evidence" value="ECO:0007669"/>
    <property type="project" value="TreeGrafter"/>
</dbReference>
<gene>
    <name evidence="6" type="ORF">SAMN05443639_103574</name>
</gene>
<dbReference type="EMBL" id="FOIJ01000003">
    <property type="protein sequence ID" value="SET62111.1"/>
    <property type="molecule type" value="Genomic_DNA"/>
</dbReference>
<dbReference type="Proteomes" id="UP000199181">
    <property type="component" value="Unassembled WGS sequence"/>
</dbReference>
<proteinExistence type="predicted"/>
<reference evidence="7" key="1">
    <citation type="submission" date="2016-10" db="EMBL/GenBank/DDBJ databases">
        <authorList>
            <person name="Varghese N."/>
            <person name="Submissions S."/>
        </authorList>
    </citation>
    <scope>NUCLEOTIDE SEQUENCE [LARGE SCALE GENOMIC DNA]</scope>
    <source>
        <strain evidence="7">DSM 16858</strain>
    </source>
</reference>
<dbReference type="InterPro" id="IPR029035">
    <property type="entry name" value="DHS-like_NAD/FAD-binding_dom"/>
</dbReference>
<evidence type="ECO:0000313" key="7">
    <source>
        <dbReference type="Proteomes" id="UP000199181"/>
    </source>
</evidence>
<evidence type="ECO:0000256" key="3">
    <source>
        <dbReference type="ARBA" id="ARBA00023027"/>
    </source>
</evidence>